<protein>
    <submittedName>
        <fullName evidence="3">Uncharacterized protein</fullName>
    </submittedName>
</protein>
<dbReference type="SUPFAM" id="SSF81321">
    <property type="entry name" value="Family A G protein-coupled receptor-like"/>
    <property type="match status" value="1"/>
</dbReference>
<dbReference type="PANTHER" id="PTHR22943:SF248">
    <property type="entry name" value="SEVEN TM RECEPTOR"/>
    <property type="match status" value="1"/>
</dbReference>
<dbReference type="Pfam" id="PF10326">
    <property type="entry name" value="7TM_GPCR_Str"/>
    <property type="match status" value="1"/>
</dbReference>
<dbReference type="AlphaFoldDB" id="A0A914NZM2"/>
<keyword evidence="1" id="KW-0472">Membrane</keyword>
<dbReference type="WBParaSite" id="PDA_v2.g10908.t1">
    <property type="protein sequence ID" value="PDA_v2.g10908.t1"/>
    <property type="gene ID" value="PDA_v2.g10908"/>
</dbReference>
<feature type="transmembrane region" description="Helical" evidence="1">
    <location>
        <begin position="26"/>
        <end position="48"/>
    </location>
</feature>
<keyword evidence="1" id="KW-0812">Transmembrane</keyword>
<organism evidence="2 3">
    <name type="scientific">Panagrolaimus davidi</name>
    <dbReference type="NCBI Taxonomy" id="227884"/>
    <lineage>
        <taxon>Eukaryota</taxon>
        <taxon>Metazoa</taxon>
        <taxon>Ecdysozoa</taxon>
        <taxon>Nematoda</taxon>
        <taxon>Chromadorea</taxon>
        <taxon>Rhabditida</taxon>
        <taxon>Tylenchina</taxon>
        <taxon>Panagrolaimomorpha</taxon>
        <taxon>Panagrolaimoidea</taxon>
        <taxon>Panagrolaimidae</taxon>
        <taxon>Panagrolaimus</taxon>
    </lineage>
</organism>
<name>A0A914NZM2_9BILA</name>
<keyword evidence="2" id="KW-1185">Reference proteome</keyword>
<feature type="transmembrane region" description="Helical" evidence="1">
    <location>
        <begin position="79"/>
        <end position="103"/>
    </location>
</feature>
<dbReference type="PANTHER" id="PTHR22943">
    <property type="entry name" value="7-TRANSMEMBRANE DOMAIN RECEPTOR C.ELEGANS"/>
    <property type="match status" value="1"/>
</dbReference>
<reference evidence="3" key="1">
    <citation type="submission" date="2022-11" db="UniProtKB">
        <authorList>
            <consortium name="WormBaseParasite"/>
        </authorList>
    </citation>
    <scope>IDENTIFICATION</scope>
</reference>
<evidence type="ECO:0000313" key="3">
    <source>
        <dbReference type="WBParaSite" id="PDA_v2.g10908.t1"/>
    </source>
</evidence>
<evidence type="ECO:0000313" key="2">
    <source>
        <dbReference type="Proteomes" id="UP000887578"/>
    </source>
</evidence>
<feature type="transmembrane region" description="Helical" evidence="1">
    <location>
        <begin position="109"/>
        <end position="133"/>
    </location>
</feature>
<dbReference type="Proteomes" id="UP000887578">
    <property type="component" value="Unplaced"/>
</dbReference>
<sequence>MTKLLISVPYYSKEIPGFVTADIREWPLFIMFMWCYSLSGGSFAVIAWTSYKVWKHLKINEHHMTPQTKDANHQITKTLVTQVTVPVFVVLLPIAVIVGTVFLRIDVDGIGLIFSLFWGWIPVVNTVTTIFVVKSYRKAVFRCIRWPSNHDISGDDASSSSTKRKRETFDSNKLYDLIFVDYHEFYDKEKQSLMSKNTLMSYGKK</sequence>
<accession>A0A914NZM2</accession>
<dbReference type="InterPro" id="IPR019428">
    <property type="entry name" value="7TM_GPCR_serpentine_rcpt_Str"/>
</dbReference>
<keyword evidence="1" id="KW-1133">Transmembrane helix</keyword>
<evidence type="ECO:0000256" key="1">
    <source>
        <dbReference type="SAM" id="Phobius"/>
    </source>
</evidence>
<proteinExistence type="predicted"/>